<dbReference type="InterPro" id="IPR051551">
    <property type="entry name" value="Autotransporter_adhesion"/>
</dbReference>
<dbReference type="SUPFAM" id="SSF103515">
    <property type="entry name" value="Autotransporter"/>
    <property type="match status" value="1"/>
</dbReference>
<dbReference type="PRINTS" id="PR01484">
    <property type="entry name" value="PRTACTNFAMLY"/>
</dbReference>
<dbReference type="InterPro" id="IPR005546">
    <property type="entry name" value="Autotransporte_beta"/>
</dbReference>
<evidence type="ECO:0000313" key="4">
    <source>
        <dbReference type="EMBL" id="MBV4539694.1"/>
    </source>
</evidence>
<dbReference type="InterPro" id="IPR006315">
    <property type="entry name" value="OM_autotransptr_brl_dom"/>
</dbReference>
<dbReference type="Gene3D" id="2.160.20.20">
    <property type="match status" value="1"/>
</dbReference>
<dbReference type="SMART" id="SM00869">
    <property type="entry name" value="Autotransporter"/>
    <property type="match status" value="1"/>
</dbReference>
<name>A0A923GN61_9PSED</name>
<evidence type="ECO:0000313" key="3">
    <source>
        <dbReference type="EMBL" id="MBC3473181.1"/>
    </source>
</evidence>
<comment type="caution">
    <text evidence="3">The sequence shown here is derived from an EMBL/GenBank/DDBJ whole genome shotgun (WGS) entry which is preliminary data.</text>
</comment>
<dbReference type="PANTHER" id="PTHR35037:SF7">
    <property type="entry name" value="AUTOTRANSPORTER"/>
    <property type="match status" value="1"/>
</dbReference>
<dbReference type="Gene3D" id="2.40.128.130">
    <property type="entry name" value="Autotransporter beta-domain"/>
    <property type="match status" value="1"/>
</dbReference>
<feature type="domain" description="Autotransporter" evidence="2">
    <location>
        <begin position="434"/>
        <end position="703"/>
    </location>
</feature>
<dbReference type="PANTHER" id="PTHR35037">
    <property type="entry name" value="C-TERMINAL REGION OF AIDA-LIKE PROTEIN"/>
    <property type="match status" value="1"/>
</dbReference>
<dbReference type="AlphaFoldDB" id="A0A923GN61"/>
<evidence type="ECO:0000256" key="1">
    <source>
        <dbReference type="ARBA" id="ARBA00022729"/>
    </source>
</evidence>
<keyword evidence="1" id="KW-0732">Signal</keyword>
<reference evidence="3 5" key="1">
    <citation type="journal article" date="2020" name="Microorganisms">
        <title>Reliable Identification of Environmental Pseudomonas Isolates Using the rpoD Gene.</title>
        <authorList>
            <consortium name="The Broad Institute Genome Sequencing Platform"/>
            <person name="Girard L."/>
            <person name="Lood C."/>
            <person name="Rokni-Zadeh H."/>
            <person name="van Noort V."/>
            <person name="Lavigne R."/>
            <person name="De Mot R."/>
        </authorList>
    </citation>
    <scope>NUCLEOTIDE SEQUENCE</scope>
    <source>
        <strain evidence="3 5">RW4S2</strain>
    </source>
</reference>
<keyword evidence="5" id="KW-1185">Reference proteome</keyword>
<dbReference type="SUPFAM" id="SSF51126">
    <property type="entry name" value="Pectin lyase-like"/>
    <property type="match status" value="1"/>
</dbReference>
<evidence type="ECO:0000313" key="5">
    <source>
        <dbReference type="Proteomes" id="UP000628137"/>
    </source>
</evidence>
<protein>
    <submittedName>
        <fullName evidence="3">Autotransporter outer membrane beta-barrel domain-containing protein</fullName>
    </submittedName>
</protein>
<dbReference type="InterPro" id="IPR003991">
    <property type="entry name" value="Pertactin_virulence_factor"/>
</dbReference>
<dbReference type="EMBL" id="JABWRP010000024">
    <property type="protein sequence ID" value="MBC3473181.1"/>
    <property type="molecule type" value="Genomic_DNA"/>
</dbReference>
<dbReference type="CDD" id="cd01343">
    <property type="entry name" value="PL1_Passenger_AT"/>
    <property type="match status" value="1"/>
</dbReference>
<dbReference type="InterPro" id="IPR012332">
    <property type="entry name" value="Autotransporter_pectin_lyase_C"/>
</dbReference>
<dbReference type="EMBL" id="JABWRP020000001">
    <property type="protein sequence ID" value="MBV4539694.1"/>
    <property type="molecule type" value="Genomic_DNA"/>
</dbReference>
<reference evidence="3" key="2">
    <citation type="submission" date="2020-07" db="EMBL/GenBank/DDBJ databases">
        <authorList>
            <person name="Lood C."/>
            <person name="Girard L."/>
        </authorList>
    </citation>
    <scope>NUCLEOTIDE SEQUENCE</scope>
    <source>
        <strain evidence="3">RW4S2</strain>
    </source>
</reference>
<dbReference type="GO" id="GO:0019867">
    <property type="term" value="C:outer membrane"/>
    <property type="evidence" value="ECO:0007669"/>
    <property type="project" value="InterPro"/>
</dbReference>
<organism evidence="3">
    <name type="scientific">Pseudomonas vlassakiae</name>
    <dbReference type="NCBI Taxonomy" id="485888"/>
    <lineage>
        <taxon>Bacteria</taxon>
        <taxon>Pseudomonadati</taxon>
        <taxon>Pseudomonadota</taxon>
        <taxon>Gammaproteobacteria</taxon>
        <taxon>Pseudomonadales</taxon>
        <taxon>Pseudomonadaceae</taxon>
        <taxon>Pseudomonas</taxon>
    </lineage>
</organism>
<evidence type="ECO:0000259" key="2">
    <source>
        <dbReference type="PROSITE" id="PS51208"/>
    </source>
</evidence>
<sequence length="703" mass="73975">MAQQNITKDTVISPGAPADNYRVMNGATLTGNDTRLHYVDVESGASLILNNAKVESGSRGHYGITLIGGNALLNQTRVTASGTALVANDDRAGRSTLVQARDSQFHGGKRGAKISDSRVELERSELRGTEANSIGVEFFNGTLLARDSTISGGQNGVLMREAPGAGTATLILDNSLVEGRDGSAIVVGRGAGRAVSADIEVRNGAVLSASNGVLLEVADSASAALRVSDGNTQLVGDIKVAPGGSAEVTLENAATLTGRLDNVGKLAIDSGAQWVMVGDGKLGELAMDGGSVRFGQPGEFYALTLDNLSGNGSFVMEGDFASGRADFLDITGSATGEHSLSVSSSGRDPLAESSLHMVHAASGDARFSLEGGPVDLGTYSYDLINKGGNDWYLDLTTRVVSPGAGSVLALFNSAPTVWYGELGSLRSRMGELRQDHGKAGGWVRTFGNQYNVSAAAGVAYQQTQQGFSFGADTPLPFGDGNWLAGVSAGYSKSDLNLERGASAKVDSYHVGAYSTWLDPQSGYYFDATARLNRYQNSSDVRLSDGKKTKGDYHNHGVGVSLEAGRHLQLADDYFIEPFAQLAALVIEGKDYQLDNGMRAEGSNTHSLQGKLGSTVGRTFSAADGRMVQPYVRVAAVHEFANDNQVKVNGNRFNNNLAGSRGEVGVGVALAWADKWRAHADFDYSNGSKLEQPWGVNLGVRYNW</sequence>
<dbReference type="InterPro" id="IPR011050">
    <property type="entry name" value="Pectin_lyase_fold/virulence"/>
</dbReference>
<reference evidence="4" key="3">
    <citation type="submission" date="2021-06" db="EMBL/GenBank/DDBJ databases">
        <title>Updating the genus Pseudomonas: Description of 43 new species and partition of the Pseudomonas putida group.</title>
        <authorList>
            <person name="Girard L."/>
            <person name="Lood C."/>
            <person name="Vandamme P."/>
            <person name="Rokni-Zadeh H."/>
            <person name="Van Noort V."/>
            <person name="Hofte M."/>
            <person name="Lavigne R."/>
            <person name="De Mot R."/>
        </authorList>
    </citation>
    <scope>NUCLEOTIDE SEQUENCE</scope>
    <source>
        <strain evidence="4">RW4S2</strain>
    </source>
</reference>
<dbReference type="Pfam" id="PF03797">
    <property type="entry name" value="Autotransporter"/>
    <property type="match status" value="1"/>
</dbReference>
<dbReference type="NCBIfam" id="TIGR01414">
    <property type="entry name" value="autotrans_barl"/>
    <property type="match status" value="1"/>
</dbReference>
<dbReference type="InterPro" id="IPR004899">
    <property type="entry name" value="Pertactin_central"/>
</dbReference>
<accession>A0A923GN61</accession>
<dbReference type="Pfam" id="PF03212">
    <property type="entry name" value="Pertactin"/>
    <property type="match status" value="1"/>
</dbReference>
<gene>
    <name evidence="4" type="ORF">HU738_001350</name>
    <name evidence="3" type="ORF">HU738_21720</name>
</gene>
<dbReference type="PROSITE" id="PS51208">
    <property type="entry name" value="AUTOTRANSPORTER"/>
    <property type="match status" value="1"/>
</dbReference>
<dbReference type="InterPro" id="IPR036709">
    <property type="entry name" value="Autotransporte_beta_dom_sf"/>
</dbReference>
<proteinExistence type="predicted"/>
<dbReference type="Proteomes" id="UP000628137">
    <property type="component" value="Unassembled WGS sequence"/>
</dbReference>